<reference evidence="9 10" key="1">
    <citation type="submission" date="2021-04" db="EMBL/GenBank/DDBJ databases">
        <title>Complete genome sequence of Stygiolobus sp. KN-1.</title>
        <authorList>
            <person name="Nakamura K."/>
            <person name="Sakai H."/>
            <person name="Kurosawa N."/>
        </authorList>
    </citation>
    <scope>NUCLEOTIDE SEQUENCE [LARGE SCALE GENOMIC DNA]</scope>
    <source>
        <strain evidence="9 10">KN-1</strain>
    </source>
</reference>
<dbReference type="GO" id="GO:0097550">
    <property type="term" value="C:transcription preinitiation complex"/>
    <property type="evidence" value="ECO:0007669"/>
    <property type="project" value="TreeGrafter"/>
</dbReference>
<keyword evidence="4" id="KW-0805">Transcription regulation</keyword>
<evidence type="ECO:0000259" key="8">
    <source>
        <dbReference type="PROSITE" id="PS51134"/>
    </source>
</evidence>
<gene>
    <name evidence="9" type="ORF">KN1_24600</name>
</gene>
<evidence type="ECO:0000313" key="10">
    <source>
        <dbReference type="Proteomes" id="UP000825123"/>
    </source>
</evidence>
<keyword evidence="7" id="KW-0863">Zinc-finger</keyword>
<dbReference type="GO" id="GO:0017025">
    <property type="term" value="F:TBP-class protein binding"/>
    <property type="evidence" value="ECO:0007669"/>
    <property type="project" value="InterPro"/>
</dbReference>
<evidence type="ECO:0000256" key="1">
    <source>
        <dbReference type="ARBA" id="ARBA00010857"/>
    </source>
</evidence>
<keyword evidence="3" id="KW-0677">Repeat</keyword>
<evidence type="ECO:0000313" key="9">
    <source>
        <dbReference type="EMBL" id="BCU71163.1"/>
    </source>
</evidence>
<dbReference type="PANTHER" id="PTHR11618">
    <property type="entry name" value="TRANSCRIPTION INITIATION FACTOR IIB-RELATED"/>
    <property type="match status" value="1"/>
</dbReference>
<dbReference type="InterPro" id="IPR000812">
    <property type="entry name" value="TFIIB"/>
</dbReference>
<dbReference type="InterPro" id="IPR013763">
    <property type="entry name" value="Cyclin-like_dom"/>
</dbReference>
<dbReference type="PANTHER" id="PTHR11618:SF13">
    <property type="entry name" value="TRANSCRIPTION INITIATION FACTOR IIB"/>
    <property type="match status" value="1"/>
</dbReference>
<evidence type="ECO:0000256" key="5">
    <source>
        <dbReference type="ARBA" id="ARBA00023163"/>
    </source>
</evidence>
<sequence>MTNICPVCHSPNTITFDPERGTNVCTNCGFVLEDDILIDQGPEWRAYTTEDRMERERTGSPITAKVHDFGITTKIGYSRVKDKAKIHRLRLMQNKLRVPAKERKLVTYLSVLNSEASKLNLPDHVKETAALLTRRLIEEGKAKRIEMYTLIAGILYYSCQVNKIPKSLQEIKSIYGISSSDLWKALERIQSVAKGVQGFKPTIKPTEYIPKIIEKLNLPPYVSTKASELVDLMHKNGLTSGKGYTALAAASVYLISTLMDVKRTQKEVAEALNITEVTIRNRYKEIISNFDIEVKL</sequence>
<dbReference type="Pfam" id="PF00382">
    <property type="entry name" value="TFIIB"/>
    <property type="match status" value="2"/>
</dbReference>
<evidence type="ECO:0000256" key="2">
    <source>
        <dbReference type="ARBA" id="ARBA00013932"/>
    </source>
</evidence>
<keyword evidence="7" id="KW-0479">Metal-binding</keyword>
<dbReference type="EMBL" id="AP024597">
    <property type="protein sequence ID" value="BCU71163.1"/>
    <property type="molecule type" value="Genomic_DNA"/>
</dbReference>
<accession>A0A8D5U884</accession>
<feature type="domain" description="TFIIB-type" evidence="8">
    <location>
        <begin position="1"/>
        <end position="33"/>
    </location>
</feature>
<dbReference type="SMART" id="SM00385">
    <property type="entry name" value="CYCLIN"/>
    <property type="match status" value="1"/>
</dbReference>
<protein>
    <recommendedName>
        <fullName evidence="2">Transcription initiation factor IIB</fullName>
    </recommendedName>
</protein>
<comment type="function">
    <text evidence="6">Stabilizes TBP binding to an archaeal box-A promoter. Also responsible for recruiting RNA polymerase II to the pre-initiation complex (DNA-TBP-TFIIB).</text>
</comment>
<dbReference type="GO" id="GO:0070897">
    <property type="term" value="P:transcription preinitiation complex assembly"/>
    <property type="evidence" value="ECO:0007669"/>
    <property type="project" value="InterPro"/>
</dbReference>
<evidence type="ECO:0000256" key="6">
    <source>
        <dbReference type="ARBA" id="ARBA00053882"/>
    </source>
</evidence>
<dbReference type="Proteomes" id="UP000825123">
    <property type="component" value="Chromosome"/>
</dbReference>
<dbReference type="InterPro" id="IPR036915">
    <property type="entry name" value="Cyclin-like_sf"/>
</dbReference>
<evidence type="ECO:0000256" key="7">
    <source>
        <dbReference type="PROSITE-ProRule" id="PRU00469"/>
    </source>
</evidence>
<dbReference type="SUPFAM" id="SSF57783">
    <property type="entry name" value="Zinc beta-ribbon"/>
    <property type="match status" value="1"/>
</dbReference>
<keyword evidence="5" id="KW-0804">Transcription</keyword>
<comment type="similarity">
    <text evidence="1">Belongs to the TFIIB family.</text>
</comment>
<dbReference type="AlphaFoldDB" id="A0A8D5U884"/>
<dbReference type="GO" id="GO:0008270">
    <property type="term" value="F:zinc ion binding"/>
    <property type="evidence" value="ECO:0007669"/>
    <property type="project" value="UniProtKB-KW"/>
</dbReference>
<dbReference type="FunFam" id="1.10.472.10:FF:000023">
    <property type="entry name" value="Transcription initiation factor IIB"/>
    <property type="match status" value="1"/>
</dbReference>
<dbReference type="InterPro" id="IPR013137">
    <property type="entry name" value="Znf_TFIIB"/>
</dbReference>
<dbReference type="SUPFAM" id="SSF47954">
    <property type="entry name" value="Cyclin-like"/>
    <property type="match status" value="2"/>
</dbReference>
<organism evidence="9 10">
    <name type="scientific">Stygiolobus caldivivus</name>
    <dbReference type="NCBI Taxonomy" id="2824673"/>
    <lineage>
        <taxon>Archaea</taxon>
        <taxon>Thermoproteota</taxon>
        <taxon>Thermoprotei</taxon>
        <taxon>Sulfolobales</taxon>
        <taxon>Sulfolobaceae</taxon>
        <taxon>Stygiolobus</taxon>
    </lineage>
</organism>
<keyword evidence="7" id="KW-0862">Zinc</keyword>
<dbReference type="Gene3D" id="1.10.472.170">
    <property type="match status" value="1"/>
</dbReference>
<dbReference type="PROSITE" id="PS51134">
    <property type="entry name" value="ZF_TFIIB"/>
    <property type="match status" value="1"/>
</dbReference>
<dbReference type="Gene3D" id="1.10.472.10">
    <property type="entry name" value="Cyclin-like"/>
    <property type="match status" value="1"/>
</dbReference>
<evidence type="ECO:0000256" key="4">
    <source>
        <dbReference type="ARBA" id="ARBA00023015"/>
    </source>
</evidence>
<proteinExistence type="inferred from homology"/>
<dbReference type="RefSeq" id="WP_221287904.1">
    <property type="nucleotide sequence ID" value="NZ_AP024597.1"/>
</dbReference>
<dbReference type="CDD" id="cd20550">
    <property type="entry name" value="CYCLIN_TFIIB_archaea_like_rpt2"/>
    <property type="match status" value="1"/>
</dbReference>
<dbReference type="KEGG" id="csty:KN1_24600"/>
<name>A0A8D5U884_9CREN</name>
<dbReference type="InterPro" id="IPR013150">
    <property type="entry name" value="TFIIB_cyclin"/>
</dbReference>
<dbReference type="GeneID" id="66164185"/>
<keyword evidence="10" id="KW-1185">Reference proteome</keyword>
<dbReference type="Pfam" id="PF08271">
    <property type="entry name" value="Zn_Ribbon_TF"/>
    <property type="match status" value="1"/>
</dbReference>
<evidence type="ECO:0000256" key="3">
    <source>
        <dbReference type="ARBA" id="ARBA00022737"/>
    </source>
</evidence>
<dbReference type="PRINTS" id="PR00685">
    <property type="entry name" value="TIFACTORIIB"/>
</dbReference>